<evidence type="ECO:0000313" key="4">
    <source>
        <dbReference type="Proteomes" id="UP000281340"/>
    </source>
</evidence>
<sequence>EMQPDKGLEMTVALRETDAGQGVPGNFRALATFNFIYQ</sequence>
<feature type="domain" description="Fimbrial-type adhesion" evidence="1">
    <location>
        <begin position="4"/>
        <end position="38"/>
    </location>
</feature>
<reference evidence="3 4" key="1">
    <citation type="submission" date="2018-10" db="EMBL/GenBank/DDBJ databases">
        <title>Comparison of Escherichia coli isolates recovered from retail chicken and from chicken fecal samples by antimicrobial susceptibility test and whole genome sequencing.</title>
        <authorList>
            <person name="Tang B."/>
            <person name="Ma Y."/>
            <person name="He X."/>
            <person name="Cao L."/>
            <person name="Xia X."/>
            <person name="Yang H."/>
        </authorList>
    </citation>
    <scope>NUCLEOTIDE SEQUENCE [LARGE SCALE GENOMIC DNA]</scope>
    <source>
        <strain evidence="3 4">CMJH98b</strain>
    </source>
</reference>
<accession>A0A3L9HZM2</accession>
<protein>
    <submittedName>
        <fullName evidence="3">Fimbrial protein</fullName>
    </submittedName>
</protein>
<dbReference type="Proteomes" id="UP000281340">
    <property type="component" value="Unassembled WGS sequence"/>
</dbReference>
<gene>
    <name evidence="3" type="ORF">EAI46_22905</name>
    <name evidence="2" type="ORF">EAI46_22975</name>
</gene>
<evidence type="ECO:0000313" key="2">
    <source>
        <dbReference type="EMBL" id="RLY54592.1"/>
    </source>
</evidence>
<evidence type="ECO:0000259" key="1">
    <source>
        <dbReference type="Pfam" id="PF00419"/>
    </source>
</evidence>
<feature type="non-terminal residue" evidence="3">
    <location>
        <position position="1"/>
    </location>
</feature>
<dbReference type="EMBL" id="RDDM01000274">
    <property type="protein sequence ID" value="RLY54592.1"/>
    <property type="molecule type" value="Genomic_DNA"/>
</dbReference>
<dbReference type="EMBL" id="RDDM01000272">
    <property type="protein sequence ID" value="RLY54613.1"/>
    <property type="molecule type" value="Genomic_DNA"/>
</dbReference>
<dbReference type="Pfam" id="PF00419">
    <property type="entry name" value="Fimbrial"/>
    <property type="match status" value="1"/>
</dbReference>
<organism evidence="3 4">
    <name type="scientific">Escherichia coli</name>
    <dbReference type="NCBI Taxonomy" id="562"/>
    <lineage>
        <taxon>Bacteria</taxon>
        <taxon>Pseudomonadati</taxon>
        <taxon>Pseudomonadota</taxon>
        <taxon>Gammaproteobacteria</taxon>
        <taxon>Enterobacterales</taxon>
        <taxon>Enterobacteriaceae</taxon>
        <taxon>Escherichia</taxon>
    </lineage>
</organism>
<dbReference type="AlphaFoldDB" id="A0A3L9HZM2"/>
<proteinExistence type="predicted"/>
<name>A0A3L9HZM2_ECOLX</name>
<evidence type="ECO:0000313" key="3">
    <source>
        <dbReference type="EMBL" id="RLY54613.1"/>
    </source>
</evidence>
<dbReference type="InterPro" id="IPR000259">
    <property type="entry name" value="Adhesion_dom_fimbrial"/>
</dbReference>
<comment type="caution">
    <text evidence="3">The sequence shown here is derived from an EMBL/GenBank/DDBJ whole genome shotgun (WGS) entry which is preliminary data.</text>
</comment>